<dbReference type="PANTHER" id="PTHR38167:SF1">
    <property type="entry name" value="C2H2-TYPE DOMAIN-CONTAINING PROTEIN"/>
    <property type="match status" value="1"/>
</dbReference>
<reference evidence="1" key="1">
    <citation type="submission" date="2020-04" db="EMBL/GenBank/DDBJ databases">
        <title>Genome Assembly and Annotation of Botryosphaeria dothidea sdau 11-99, a Latent Pathogen of Apple Fruit Ring Rot in China.</title>
        <authorList>
            <person name="Yu C."/>
            <person name="Diao Y."/>
            <person name="Lu Q."/>
            <person name="Zhao J."/>
            <person name="Cui S."/>
            <person name="Peng C."/>
            <person name="He B."/>
            <person name="Liu H."/>
        </authorList>
    </citation>
    <scope>NUCLEOTIDE SEQUENCE [LARGE SCALE GENOMIC DNA]</scope>
    <source>
        <strain evidence="1">Sdau11-99</strain>
    </source>
</reference>
<evidence type="ECO:0000313" key="1">
    <source>
        <dbReference type="EMBL" id="KAF4310101.1"/>
    </source>
</evidence>
<dbReference type="OrthoDB" id="5422613at2759"/>
<keyword evidence="2" id="KW-1185">Reference proteome</keyword>
<evidence type="ECO:0000313" key="2">
    <source>
        <dbReference type="Proteomes" id="UP000572817"/>
    </source>
</evidence>
<dbReference type="AlphaFoldDB" id="A0A8H4IYX9"/>
<comment type="caution">
    <text evidence="1">The sequence shown here is derived from an EMBL/GenBank/DDBJ whole genome shotgun (WGS) entry which is preliminary data.</text>
</comment>
<sequence length="155" mass="17327">MENNDLALKAALAADLERLQFVLLTVLDSEHGREMVEDELMVLEGVGHAAKKDTRKVDAASTTKRKRLDWCEQCDGEFDAAANQLGACVWHTGCLRVCWEDGFWCETGEDVDTRENRDQFPEGFRWTCCNGQGDAEGCMVGFHTASVSSEKKSKF</sequence>
<dbReference type="Proteomes" id="UP000572817">
    <property type="component" value="Unassembled WGS sequence"/>
</dbReference>
<organism evidence="1 2">
    <name type="scientific">Botryosphaeria dothidea</name>
    <dbReference type="NCBI Taxonomy" id="55169"/>
    <lineage>
        <taxon>Eukaryota</taxon>
        <taxon>Fungi</taxon>
        <taxon>Dikarya</taxon>
        <taxon>Ascomycota</taxon>
        <taxon>Pezizomycotina</taxon>
        <taxon>Dothideomycetes</taxon>
        <taxon>Dothideomycetes incertae sedis</taxon>
        <taxon>Botryosphaeriales</taxon>
        <taxon>Botryosphaeriaceae</taxon>
        <taxon>Botryosphaeria</taxon>
    </lineage>
</organism>
<proteinExistence type="predicted"/>
<name>A0A8H4IYX9_9PEZI</name>
<accession>A0A8H4IYX9</accession>
<gene>
    <name evidence="1" type="ORF">GTA08_BOTSDO03209</name>
</gene>
<dbReference type="EMBL" id="WWBZ02000016">
    <property type="protein sequence ID" value="KAF4310101.1"/>
    <property type="molecule type" value="Genomic_DNA"/>
</dbReference>
<protein>
    <submittedName>
        <fullName evidence="1">Uncharacterized protein</fullName>
    </submittedName>
</protein>
<dbReference type="PANTHER" id="PTHR38167">
    <property type="entry name" value="C2H2-TYPE DOMAIN-CONTAINING PROTEIN"/>
    <property type="match status" value="1"/>
</dbReference>